<evidence type="ECO:0000313" key="6">
    <source>
        <dbReference type="EMBL" id="MDF4025125.1"/>
    </source>
</evidence>
<dbReference type="EMBL" id="JARJJS010000002">
    <property type="protein sequence ID" value="MDF4025125.1"/>
    <property type="molecule type" value="Genomic_DNA"/>
</dbReference>
<dbReference type="InterPro" id="IPR023352">
    <property type="entry name" value="MAPEG-like_dom_sf"/>
</dbReference>
<dbReference type="PANTHER" id="PTHR35814:SF1">
    <property type="entry name" value="GLUTATHIONE S-TRANSFERASE-RELATED"/>
    <property type="match status" value="1"/>
</dbReference>
<reference evidence="6 7" key="1">
    <citation type="journal article" date="2024" name="Curr. Microbiol.">
        <title>Luteibacter sahnii sp. nov., A Novel Yellow-Colored Xanthomonadin Pigment Producing Probiotic Bacterium from Healthy Rice Seed Microbiome.</title>
        <authorList>
            <person name="Jaiswal G."/>
            <person name="Rana R."/>
            <person name="Nayak P.K."/>
            <person name="Chouhan R."/>
            <person name="Gandhi S.G."/>
            <person name="Patel H.K."/>
            <person name="Patil P.B."/>
        </authorList>
    </citation>
    <scope>NUCLEOTIDE SEQUENCE [LARGE SCALE GENOMIC DNA]</scope>
    <source>
        <strain evidence="6 7">PPL201</strain>
    </source>
</reference>
<dbReference type="Gene3D" id="1.20.120.550">
    <property type="entry name" value="Membrane associated eicosanoid/glutathione metabolism-like domain"/>
    <property type="match status" value="1"/>
</dbReference>
<dbReference type="PANTHER" id="PTHR35814">
    <property type="match status" value="1"/>
</dbReference>
<evidence type="ECO:0000256" key="5">
    <source>
        <dbReference type="SAM" id="Phobius"/>
    </source>
</evidence>
<evidence type="ECO:0000256" key="4">
    <source>
        <dbReference type="ARBA" id="ARBA00023136"/>
    </source>
</evidence>
<organism evidence="6 7">
    <name type="scientific">Luteibacter sahnii</name>
    <dbReference type="NCBI Taxonomy" id="3021977"/>
    <lineage>
        <taxon>Bacteria</taxon>
        <taxon>Pseudomonadati</taxon>
        <taxon>Pseudomonadota</taxon>
        <taxon>Gammaproteobacteria</taxon>
        <taxon>Lysobacterales</taxon>
        <taxon>Rhodanobacteraceae</taxon>
        <taxon>Luteibacter</taxon>
    </lineage>
</organism>
<sequence length="132" mass="14012">MRITGLYAALLALLILGLAVRVILLRRRHQIGLGDGGHRDAACAIRTHGNAVEYVPIALILLLVLELNQTLPLLLHVFGITLLIARLAHAMGLSSSPGYSAGRAAGAALTLVVIAAMALLLIWQYAVIHLLT</sequence>
<protein>
    <submittedName>
        <fullName evidence="6">MAPEG family protein</fullName>
    </submittedName>
</protein>
<keyword evidence="3 5" id="KW-1133">Transmembrane helix</keyword>
<keyword evidence="4 5" id="KW-0472">Membrane</keyword>
<dbReference type="Pfam" id="PF01124">
    <property type="entry name" value="MAPEG"/>
    <property type="match status" value="1"/>
</dbReference>
<name>A0ABT6BAH2_9GAMM</name>
<evidence type="ECO:0000256" key="2">
    <source>
        <dbReference type="ARBA" id="ARBA00022692"/>
    </source>
</evidence>
<evidence type="ECO:0000313" key="7">
    <source>
        <dbReference type="Proteomes" id="UP001528850"/>
    </source>
</evidence>
<gene>
    <name evidence="6" type="ORF">P3W24_09140</name>
</gene>
<feature type="transmembrane region" description="Helical" evidence="5">
    <location>
        <begin position="45"/>
        <end position="65"/>
    </location>
</feature>
<evidence type="ECO:0000256" key="3">
    <source>
        <dbReference type="ARBA" id="ARBA00022989"/>
    </source>
</evidence>
<dbReference type="SUPFAM" id="SSF161084">
    <property type="entry name" value="MAPEG domain-like"/>
    <property type="match status" value="1"/>
</dbReference>
<accession>A0ABT6BAH2</accession>
<proteinExistence type="predicted"/>
<comment type="caution">
    <text evidence="6">The sequence shown here is derived from an EMBL/GenBank/DDBJ whole genome shotgun (WGS) entry which is preliminary data.</text>
</comment>
<comment type="subcellular location">
    <subcellularLocation>
        <location evidence="1">Membrane</location>
    </subcellularLocation>
</comment>
<dbReference type="Proteomes" id="UP001528850">
    <property type="component" value="Unassembled WGS sequence"/>
</dbReference>
<dbReference type="InterPro" id="IPR001129">
    <property type="entry name" value="Membr-assoc_MAPEG"/>
</dbReference>
<dbReference type="RefSeq" id="WP_320549636.1">
    <property type="nucleotide sequence ID" value="NZ_JAQLOK010000001.1"/>
</dbReference>
<evidence type="ECO:0000256" key="1">
    <source>
        <dbReference type="ARBA" id="ARBA00004370"/>
    </source>
</evidence>
<feature type="transmembrane region" description="Helical" evidence="5">
    <location>
        <begin position="6"/>
        <end position="24"/>
    </location>
</feature>
<feature type="transmembrane region" description="Helical" evidence="5">
    <location>
        <begin position="104"/>
        <end position="126"/>
    </location>
</feature>
<keyword evidence="2 5" id="KW-0812">Transmembrane</keyword>
<keyword evidence="7" id="KW-1185">Reference proteome</keyword>
<feature type="transmembrane region" description="Helical" evidence="5">
    <location>
        <begin position="71"/>
        <end position="92"/>
    </location>
</feature>